<evidence type="ECO:0000313" key="1">
    <source>
        <dbReference type="EMBL" id="EKF41044.1"/>
    </source>
</evidence>
<evidence type="ECO:0000313" key="2">
    <source>
        <dbReference type="Proteomes" id="UP000007374"/>
    </source>
</evidence>
<sequence>MTGVKVIQHFMKWMETAKVAERAAAAVALAHAYLDGKLAFEERYAAEAAMTALLDDPSSKVRAALAEAVSMSRHAPVQVVAALAADQPDVAGPVLARSPVLSDTDLIECISEGREASQCLIAGRPRVSMGVAAAIAEVGALEACLVLADNSGADIASLSFRRLIERFGSDARLREALFADPRLPSDCRHKLLVHLGEALRDAPFVKALVGQVRAEKLTREACVRASLTLIDSVEQNEYEALVEHLRLSGELSTGFVIRLVAHGKIDFFGTVLVALAGQPEARVRALLSNGRDVAISALLQKAGLARETHTPVLRALDLWRDVACGKRIAGPQEVSWLMLSAIGGTDPQPESAELAGLLRTIHLEVLRENARIQAQAIAAA</sequence>
<organism evidence="1 2">
    <name type="scientific">Nitratireductor indicus C115</name>
    <dbReference type="NCBI Taxonomy" id="1231190"/>
    <lineage>
        <taxon>Bacteria</taxon>
        <taxon>Pseudomonadati</taxon>
        <taxon>Pseudomonadota</taxon>
        <taxon>Alphaproteobacteria</taxon>
        <taxon>Hyphomicrobiales</taxon>
        <taxon>Phyllobacteriaceae</taxon>
        <taxon>Nitratireductor</taxon>
    </lineage>
</organism>
<dbReference type="PIRSF" id="PIRSF035865">
    <property type="entry name" value="UCP035865"/>
    <property type="match status" value="1"/>
</dbReference>
<dbReference type="eggNOG" id="COG5330">
    <property type="taxonomic scope" value="Bacteria"/>
</dbReference>
<proteinExistence type="predicted"/>
<dbReference type="EMBL" id="AMSI01000013">
    <property type="protein sequence ID" value="EKF41044.1"/>
    <property type="molecule type" value="Genomic_DNA"/>
</dbReference>
<dbReference type="AlphaFoldDB" id="K2NTD2"/>
<comment type="caution">
    <text evidence="1">The sequence shown here is derived from an EMBL/GenBank/DDBJ whole genome shotgun (WGS) entry which is preliminary data.</text>
</comment>
<name>K2NTD2_9HYPH</name>
<dbReference type="Proteomes" id="UP000007374">
    <property type="component" value="Unassembled WGS sequence"/>
</dbReference>
<dbReference type="STRING" id="721133.SAMN05216176_11274"/>
<dbReference type="InterPro" id="IPR014598">
    <property type="entry name" value="UCP035865"/>
</dbReference>
<protein>
    <recommendedName>
        <fullName evidence="3">DUF2336 domain-containing protein</fullName>
    </recommendedName>
</protein>
<evidence type="ECO:0008006" key="3">
    <source>
        <dbReference type="Google" id="ProtNLM"/>
    </source>
</evidence>
<keyword evidence="2" id="KW-1185">Reference proteome</keyword>
<reference evidence="1 2" key="1">
    <citation type="journal article" date="2012" name="J. Bacteriol.">
        <title>Genome Sequence of Nitratireductor indicus Type Strain C115.</title>
        <authorList>
            <person name="Lai Q."/>
            <person name="Li G."/>
            <person name="Yu Z."/>
            <person name="Shao Z."/>
        </authorList>
    </citation>
    <scope>NUCLEOTIDE SEQUENCE [LARGE SCALE GENOMIC DNA]</scope>
    <source>
        <strain evidence="1 2">C115</strain>
    </source>
</reference>
<dbReference type="InterPro" id="IPR019285">
    <property type="entry name" value="DUF2336"/>
</dbReference>
<dbReference type="Pfam" id="PF10098">
    <property type="entry name" value="DUF2336"/>
    <property type="match status" value="1"/>
</dbReference>
<gene>
    <name evidence="1" type="ORF">NA8A_17785</name>
</gene>
<accession>K2NTD2</accession>
<dbReference type="PATRIC" id="fig|1231190.3.peg.3675"/>